<evidence type="ECO:0000313" key="9">
    <source>
        <dbReference type="Proteomes" id="UP001367676"/>
    </source>
</evidence>
<dbReference type="InterPro" id="IPR000832">
    <property type="entry name" value="GPCR_2_secretin-like"/>
</dbReference>
<evidence type="ECO:0000259" key="7">
    <source>
        <dbReference type="PROSITE" id="PS50261"/>
    </source>
</evidence>
<dbReference type="Gene3D" id="1.20.1070.10">
    <property type="entry name" value="Rhodopsin 7-helix transmembrane proteins"/>
    <property type="match status" value="1"/>
</dbReference>
<name>A0AAN9Y832_9HEMI</name>
<organism evidence="8 9">
    <name type="scientific">Parthenolecanium corni</name>
    <dbReference type="NCBI Taxonomy" id="536013"/>
    <lineage>
        <taxon>Eukaryota</taxon>
        <taxon>Metazoa</taxon>
        <taxon>Ecdysozoa</taxon>
        <taxon>Arthropoda</taxon>
        <taxon>Hexapoda</taxon>
        <taxon>Insecta</taxon>
        <taxon>Pterygota</taxon>
        <taxon>Neoptera</taxon>
        <taxon>Paraneoptera</taxon>
        <taxon>Hemiptera</taxon>
        <taxon>Sternorrhyncha</taxon>
        <taxon>Coccoidea</taxon>
        <taxon>Coccidae</taxon>
        <taxon>Parthenolecanium</taxon>
    </lineage>
</organism>
<dbReference type="PANTHER" id="PTHR45620:SF32">
    <property type="entry name" value="DIURETIC HORMONE 31 RECEPTOR, ISOFORM C"/>
    <property type="match status" value="1"/>
</dbReference>
<evidence type="ECO:0000256" key="4">
    <source>
        <dbReference type="ARBA" id="ARBA00023136"/>
    </source>
</evidence>
<dbReference type="PROSITE" id="PS50261">
    <property type="entry name" value="G_PROTEIN_RECEP_F2_4"/>
    <property type="match status" value="1"/>
</dbReference>
<accession>A0AAN9Y832</accession>
<feature type="transmembrane region" description="Helical" evidence="6">
    <location>
        <begin position="83"/>
        <end position="107"/>
    </location>
</feature>
<keyword evidence="2 6" id="KW-0812">Transmembrane</keyword>
<feature type="transmembrane region" description="Helical" evidence="6">
    <location>
        <begin position="161"/>
        <end position="181"/>
    </location>
</feature>
<feature type="region of interest" description="Disordered" evidence="5">
    <location>
        <begin position="256"/>
        <end position="276"/>
    </location>
</feature>
<dbReference type="PANTHER" id="PTHR45620">
    <property type="entry name" value="PDF RECEPTOR-LIKE PROTEIN-RELATED"/>
    <property type="match status" value="1"/>
</dbReference>
<feature type="transmembrane region" description="Helical" evidence="6">
    <location>
        <begin position="45"/>
        <end position="63"/>
    </location>
</feature>
<evidence type="ECO:0000256" key="6">
    <source>
        <dbReference type="SAM" id="Phobius"/>
    </source>
</evidence>
<comment type="caution">
    <text evidence="8">The sequence shown here is derived from an EMBL/GenBank/DDBJ whole genome shotgun (WGS) entry which is preliminary data.</text>
</comment>
<evidence type="ECO:0000256" key="3">
    <source>
        <dbReference type="ARBA" id="ARBA00022989"/>
    </source>
</evidence>
<dbReference type="GO" id="GO:0007188">
    <property type="term" value="P:adenylate cyclase-modulating G protein-coupled receptor signaling pathway"/>
    <property type="evidence" value="ECO:0007669"/>
    <property type="project" value="TreeGrafter"/>
</dbReference>
<dbReference type="InterPro" id="IPR017981">
    <property type="entry name" value="GPCR_2-like_7TM"/>
</dbReference>
<dbReference type="InterPro" id="IPR050332">
    <property type="entry name" value="GPCR_2"/>
</dbReference>
<dbReference type="AlphaFoldDB" id="A0AAN9Y832"/>
<gene>
    <name evidence="8" type="ORF">V9T40_008658</name>
</gene>
<reference evidence="8 9" key="1">
    <citation type="submission" date="2024-03" db="EMBL/GenBank/DDBJ databases">
        <title>Adaptation during the transition from Ophiocordyceps entomopathogen to insect associate is accompanied by gene loss and intensified selection.</title>
        <authorList>
            <person name="Ward C.M."/>
            <person name="Onetto C.A."/>
            <person name="Borneman A.R."/>
        </authorList>
    </citation>
    <scope>NUCLEOTIDE SEQUENCE [LARGE SCALE GENOMIC DNA]</scope>
    <source>
        <strain evidence="8">AWRI1</strain>
        <tissue evidence="8">Single Adult Female</tissue>
    </source>
</reference>
<dbReference type="PRINTS" id="PR00249">
    <property type="entry name" value="GPCRSECRETIN"/>
</dbReference>
<keyword evidence="4 6" id="KW-0472">Membrane</keyword>
<proteinExistence type="predicted"/>
<dbReference type="GO" id="GO:0005886">
    <property type="term" value="C:plasma membrane"/>
    <property type="evidence" value="ECO:0007669"/>
    <property type="project" value="TreeGrafter"/>
</dbReference>
<feature type="transmembrane region" description="Helical" evidence="6">
    <location>
        <begin position="127"/>
        <end position="145"/>
    </location>
</feature>
<dbReference type="Pfam" id="PF00002">
    <property type="entry name" value="7tm_2"/>
    <property type="match status" value="1"/>
</dbReference>
<keyword evidence="3 6" id="KW-1133">Transmembrane helix</keyword>
<protein>
    <recommendedName>
        <fullName evidence="7">G-protein coupled receptors family 2 profile 2 domain-containing protein</fullName>
    </recommendedName>
</protein>
<dbReference type="EMBL" id="JBBCAQ010000010">
    <property type="protein sequence ID" value="KAK7601217.1"/>
    <property type="molecule type" value="Genomic_DNA"/>
</dbReference>
<evidence type="ECO:0000256" key="2">
    <source>
        <dbReference type="ARBA" id="ARBA00022692"/>
    </source>
</evidence>
<feature type="domain" description="G-protein coupled receptors family 2 profile 2" evidence="7">
    <location>
        <begin position="1"/>
        <end position="182"/>
    </location>
</feature>
<dbReference type="GO" id="GO:0007166">
    <property type="term" value="P:cell surface receptor signaling pathway"/>
    <property type="evidence" value="ECO:0007669"/>
    <property type="project" value="InterPro"/>
</dbReference>
<feature type="compositionally biased region" description="Polar residues" evidence="5">
    <location>
        <begin position="264"/>
        <end position="276"/>
    </location>
</feature>
<evidence type="ECO:0000313" key="8">
    <source>
        <dbReference type="EMBL" id="KAK7601217.1"/>
    </source>
</evidence>
<evidence type="ECO:0000256" key="5">
    <source>
        <dbReference type="SAM" id="MobiDB-lite"/>
    </source>
</evidence>
<comment type="subcellular location">
    <subcellularLocation>
        <location evidence="1">Membrane</location>
        <topology evidence="1">Multi-pass membrane protein</topology>
    </subcellularLocation>
</comment>
<keyword evidence="9" id="KW-1185">Reference proteome</keyword>
<dbReference type="Proteomes" id="UP001367676">
    <property type="component" value="Unassembled WGS sequence"/>
</dbReference>
<evidence type="ECO:0000256" key="1">
    <source>
        <dbReference type="ARBA" id="ARBA00004141"/>
    </source>
</evidence>
<sequence length="334" mass="38416">MWCQVLFVATHYFMLTNYFWMLCEGFYLHSLLAFAFILEEKLLKYVYVLGWLVPVFVIAGYASSRIVNHDNNNCWIHESAFSLILMVPVVISLCINFVFLVSILRVLLLKIKTNTIQGQNRNELIKVFRAAFVLVPLLGLHYIIICFRPENDEFWGRGHEILAAVSASYQGLCVACLFCFLNNEVHAQIKRKWYQFRDIQNNQVFSTVTGSTYAIERRVSVLPSKMTRSASAIQHQGYENSPMLIRYPDTSPLEMDEGREPQFDSPTTNNVNGIRNSFSRGKKSVSLMTEHNSNSHDRSCELTEGFTIKPLIKMNPVNCNERLFADSDMAEDYV</sequence>
<feature type="transmembrane region" description="Helical" evidence="6">
    <location>
        <begin position="18"/>
        <end position="38"/>
    </location>
</feature>
<dbReference type="GO" id="GO:0008528">
    <property type="term" value="F:G protein-coupled peptide receptor activity"/>
    <property type="evidence" value="ECO:0007669"/>
    <property type="project" value="TreeGrafter"/>
</dbReference>